<protein>
    <recommendedName>
        <fullName evidence="3">Glabrous enhancer-binding protein-like DBD domain-containing protein</fullName>
    </recommendedName>
</protein>
<proteinExistence type="inferred from homology"/>
<feature type="region of interest" description="Disordered" evidence="2">
    <location>
        <begin position="210"/>
        <end position="261"/>
    </location>
</feature>
<evidence type="ECO:0000256" key="2">
    <source>
        <dbReference type="SAM" id="MobiDB-lite"/>
    </source>
</evidence>
<dbReference type="InterPro" id="IPR007592">
    <property type="entry name" value="GEBP"/>
</dbReference>
<dbReference type="Proteomes" id="UP001327560">
    <property type="component" value="Chromosome 3"/>
</dbReference>
<reference evidence="4 5" key="1">
    <citation type="submission" date="2023-10" db="EMBL/GenBank/DDBJ databases">
        <title>Chromosome-scale genome assembly provides insights into flower coloration mechanisms of Canna indica.</title>
        <authorList>
            <person name="Li C."/>
        </authorList>
    </citation>
    <scope>NUCLEOTIDE SEQUENCE [LARGE SCALE GENOMIC DNA]</scope>
    <source>
        <tissue evidence="4">Flower</tissue>
    </source>
</reference>
<keyword evidence="5" id="KW-1185">Reference proteome</keyword>
<dbReference type="PANTHER" id="PTHR31662">
    <property type="entry name" value="BNAANNG10740D PROTEIN-RELATED"/>
    <property type="match status" value="1"/>
</dbReference>
<feature type="compositionally biased region" description="Polar residues" evidence="2">
    <location>
        <begin position="43"/>
        <end position="61"/>
    </location>
</feature>
<feature type="compositionally biased region" description="Pro residues" evidence="2">
    <location>
        <begin position="252"/>
        <end position="261"/>
    </location>
</feature>
<comment type="similarity">
    <text evidence="1">Belongs to the GeBP family.</text>
</comment>
<dbReference type="InterPro" id="IPR053932">
    <property type="entry name" value="GeBP-like_DBD"/>
</dbReference>
<evidence type="ECO:0000313" key="5">
    <source>
        <dbReference type="Proteomes" id="UP001327560"/>
    </source>
</evidence>
<evidence type="ECO:0000259" key="3">
    <source>
        <dbReference type="Pfam" id="PF04504"/>
    </source>
</evidence>
<accession>A0AAQ3K7I2</accession>
<dbReference type="AlphaFoldDB" id="A0AAQ3K7I2"/>
<evidence type="ECO:0000313" key="4">
    <source>
        <dbReference type="EMBL" id="WOL02584.1"/>
    </source>
</evidence>
<gene>
    <name evidence="4" type="ORF">Cni_G11303</name>
</gene>
<feature type="compositionally biased region" description="Acidic residues" evidence="2">
    <location>
        <begin position="71"/>
        <end position="88"/>
    </location>
</feature>
<organism evidence="4 5">
    <name type="scientific">Canna indica</name>
    <name type="common">Indian-shot</name>
    <dbReference type="NCBI Taxonomy" id="4628"/>
    <lineage>
        <taxon>Eukaryota</taxon>
        <taxon>Viridiplantae</taxon>
        <taxon>Streptophyta</taxon>
        <taxon>Embryophyta</taxon>
        <taxon>Tracheophyta</taxon>
        <taxon>Spermatophyta</taxon>
        <taxon>Magnoliopsida</taxon>
        <taxon>Liliopsida</taxon>
        <taxon>Zingiberales</taxon>
        <taxon>Cannaceae</taxon>
        <taxon>Canna</taxon>
    </lineage>
</organism>
<evidence type="ECO:0000256" key="1">
    <source>
        <dbReference type="ARBA" id="ARBA00010820"/>
    </source>
</evidence>
<dbReference type="Pfam" id="PF04504">
    <property type="entry name" value="GeBP-like_DBD"/>
    <property type="match status" value="1"/>
</dbReference>
<feature type="domain" description="Glabrous enhancer-binding protein-like DBD" evidence="3">
    <location>
        <begin position="112"/>
        <end position="205"/>
    </location>
</feature>
<dbReference type="GO" id="GO:0005634">
    <property type="term" value="C:nucleus"/>
    <property type="evidence" value="ECO:0007669"/>
    <property type="project" value="TreeGrafter"/>
</dbReference>
<dbReference type="PANTHER" id="PTHR31662:SF8">
    <property type="entry name" value="EXPRESSED PROTEIN"/>
    <property type="match status" value="1"/>
</dbReference>
<sequence>MATPTSTPTPPALAHIEPSTAAAPPRKLPIKRKKTPQPPSLGAQPSLTSTDPLLASSTSGLPTLATPDHALDDEDEDDDYGTGEDDESPAAPAPIDVNSAAAATAVAPPFRFQRVWSESDEIRFLQGLLGCWSQGLVFPRDLNIFFDRFSEPMPQPYTRSQLSEKLRRLRKKYRVTSARVARGQDPTRLAPHDRDVFHLCTRLWDPSYAASSPFSSSEGMVTGGSGNKRRRPNPRTPSARARAESTPSPLSVLPPPPALLPPLPPDEKVGCAMDGTAVNELRVGLEKEVKQEMPLPEIEGDKAAVKDAPKHPLGKTILDVFDSCLKELKAAVAIPGSSTSSATEKNSLENKWRELRISELDVVARRLRLILENALQN</sequence>
<feature type="region of interest" description="Disordered" evidence="2">
    <location>
        <begin position="1"/>
        <end position="94"/>
    </location>
</feature>
<name>A0AAQ3K7I2_9LILI</name>
<dbReference type="EMBL" id="CP136892">
    <property type="protein sequence ID" value="WOL02584.1"/>
    <property type="molecule type" value="Genomic_DNA"/>
</dbReference>
<dbReference type="GO" id="GO:0006355">
    <property type="term" value="P:regulation of DNA-templated transcription"/>
    <property type="evidence" value="ECO:0007669"/>
    <property type="project" value="InterPro"/>
</dbReference>